<dbReference type="Proteomes" id="UP000185490">
    <property type="component" value="Chromosome"/>
</dbReference>
<accession>A0ABM6GD55</accession>
<dbReference type="RefSeq" id="WP_012056650.1">
    <property type="nucleotide sequence ID" value="NZ_CP007389.1"/>
</dbReference>
<sequence>MKKIILAEDIAMCVAGKKREPLRYREKYENFYNAVRLFLETRDEELVKHVLDEEFENVFFTFKGIISKTKYFNFINPTPKKFTKRFLINNQYFEIVLFTDFYVKNRKKVFYYFILPDAMGWTEAALKHFHRIGNDIINNTLPPEKSEFRIINLFKKEIIKGNNVSYRYHQKVSNIVSKIVNVS</sequence>
<organism evidence="1 2">
    <name type="scientific">Thermosipho melanesiensis</name>
    <dbReference type="NCBI Taxonomy" id="46541"/>
    <lineage>
        <taxon>Bacteria</taxon>
        <taxon>Thermotogati</taxon>
        <taxon>Thermotogota</taxon>
        <taxon>Thermotogae</taxon>
        <taxon>Thermotogales</taxon>
        <taxon>Fervidobacteriaceae</taxon>
        <taxon>Thermosipho</taxon>
    </lineage>
</organism>
<gene>
    <name evidence="1" type="ORF">BW47_02290</name>
</gene>
<name>A0ABM6GD55_9BACT</name>
<proteinExistence type="predicted"/>
<evidence type="ECO:0000313" key="1">
    <source>
        <dbReference type="EMBL" id="APT73466.1"/>
    </source>
</evidence>
<protein>
    <submittedName>
        <fullName evidence="1">Uncharacterized protein</fullName>
    </submittedName>
</protein>
<dbReference type="EMBL" id="CP007389">
    <property type="protein sequence ID" value="APT73466.1"/>
    <property type="molecule type" value="Genomic_DNA"/>
</dbReference>
<reference evidence="1 2" key="1">
    <citation type="submission" date="2014-02" db="EMBL/GenBank/DDBJ databases">
        <title>Diversity of Thermotogales isolates from hydrothermal vents.</title>
        <authorList>
            <person name="Haverkamp T.H.A."/>
            <person name="Lossouarn J."/>
            <person name="Geslin C."/>
            <person name="Nesbo C.L."/>
        </authorList>
    </citation>
    <scope>NUCLEOTIDE SEQUENCE [LARGE SCALE GENOMIC DNA]</scope>
    <source>
        <strain evidence="1 2">431</strain>
    </source>
</reference>
<keyword evidence="2" id="KW-1185">Reference proteome</keyword>
<evidence type="ECO:0000313" key="2">
    <source>
        <dbReference type="Proteomes" id="UP000185490"/>
    </source>
</evidence>